<comment type="similarity">
    <text evidence="4 9">Belongs to the PTPA-type PPIase family.</text>
</comment>
<evidence type="ECO:0000256" key="9">
    <source>
        <dbReference type="RuleBase" id="RU361210"/>
    </source>
</evidence>
<dbReference type="PANTHER" id="PTHR10012">
    <property type="entry name" value="SERINE/THREONINE-PROTEIN PHOSPHATASE 2A REGULATORY SUBUNIT B"/>
    <property type="match status" value="1"/>
</dbReference>
<dbReference type="AlphaFoldDB" id="L7JZK7"/>
<evidence type="ECO:0000256" key="1">
    <source>
        <dbReference type="ARBA" id="ARBA00000971"/>
    </source>
</evidence>
<dbReference type="VEuPathDB" id="MicrosporidiaDB:THOM_0859"/>
<dbReference type="SUPFAM" id="SSF140984">
    <property type="entry name" value="PTPA-like"/>
    <property type="match status" value="1"/>
</dbReference>
<dbReference type="GO" id="GO:0005737">
    <property type="term" value="C:cytoplasm"/>
    <property type="evidence" value="ECO:0007669"/>
    <property type="project" value="UniProtKB-SubCell"/>
</dbReference>
<dbReference type="GO" id="GO:0000159">
    <property type="term" value="C:protein phosphatase type 2A complex"/>
    <property type="evidence" value="ECO:0007669"/>
    <property type="project" value="TreeGrafter"/>
</dbReference>
<dbReference type="EC" id="5.2.1.8" evidence="9"/>
<dbReference type="FunCoup" id="L7JZK7">
    <property type="interactions" value="88"/>
</dbReference>
<comment type="function">
    <text evidence="9">PPIases accelerate the folding of proteins. It catalyzes the cis-trans isomerization of proline imidic peptide bonds in oligopeptides.</text>
</comment>
<evidence type="ECO:0000256" key="3">
    <source>
        <dbReference type="ARBA" id="ARBA00004496"/>
    </source>
</evidence>
<dbReference type="GO" id="GO:0007052">
    <property type="term" value="P:mitotic spindle organization"/>
    <property type="evidence" value="ECO:0007669"/>
    <property type="project" value="TreeGrafter"/>
</dbReference>
<dbReference type="PANTHER" id="PTHR10012:SF3">
    <property type="entry name" value="SERINE_THREONINE-PROTEIN PHOSPHATASE 2A ACTIVATOR 1"/>
    <property type="match status" value="1"/>
</dbReference>
<keyword evidence="11" id="KW-1185">Reference proteome</keyword>
<dbReference type="OrthoDB" id="16120at2759"/>
<accession>L7JZK7</accession>
<comment type="subcellular location">
    <subcellularLocation>
        <location evidence="3 9">Cytoplasm</location>
    </subcellularLocation>
    <subcellularLocation>
        <location evidence="2">Nucleus</location>
    </subcellularLocation>
</comment>
<evidence type="ECO:0000313" key="10">
    <source>
        <dbReference type="EMBL" id="ELQ76162.1"/>
    </source>
</evidence>
<evidence type="ECO:0000256" key="4">
    <source>
        <dbReference type="ARBA" id="ARBA00011019"/>
    </source>
</evidence>
<dbReference type="InterPro" id="IPR037218">
    <property type="entry name" value="PTPA_sf"/>
</dbReference>
<dbReference type="GO" id="GO:0003755">
    <property type="term" value="F:peptidyl-prolyl cis-trans isomerase activity"/>
    <property type="evidence" value="ECO:0007669"/>
    <property type="project" value="UniProtKB-KW"/>
</dbReference>
<keyword evidence="7 9" id="KW-0413">Isomerase</keyword>
<dbReference type="GO" id="GO:0005634">
    <property type="term" value="C:nucleus"/>
    <property type="evidence" value="ECO:0007669"/>
    <property type="project" value="UniProtKB-SubCell"/>
</dbReference>
<dbReference type="EMBL" id="JH993866">
    <property type="protein sequence ID" value="ELQ76162.1"/>
    <property type="molecule type" value="Genomic_DNA"/>
</dbReference>
<keyword evidence="5 9" id="KW-0963">Cytoplasm</keyword>
<keyword evidence="8" id="KW-0539">Nucleus</keyword>
<evidence type="ECO:0000256" key="6">
    <source>
        <dbReference type="ARBA" id="ARBA00023110"/>
    </source>
</evidence>
<dbReference type="STRING" id="72359.L7JZK7"/>
<evidence type="ECO:0000256" key="8">
    <source>
        <dbReference type="ARBA" id="ARBA00023242"/>
    </source>
</evidence>
<evidence type="ECO:0000256" key="5">
    <source>
        <dbReference type="ARBA" id="ARBA00022490"/>
    </source>
</evidence>
<evidence type="ECO:0000256" key="7">
    <source>
        <dbReference type="ARBA" id="ARBA00023235"/>
    </source>
</evidence>
<dbReference type="HOGENOM" id="CLU_030733_4_0_1"/>
<dbReference type="OMA" id="RFANCAV"/>
<reference evidence="10 11" key="1">
    <citation type="journal article" date="2012" name="PLoS Pathog.">
        <title>The genome of the obligate intracellular parasite Trachipleistophora hominis: new insights into microsporidian genome dynamics and reductive evolution.</title>
        <authorList>
            <person name="Heinz E."/>
            <person name="Williams T.A."/>
            <person name="Nakjang S."/>
            <person name="Noel C.J."/>
            <person name="Swan D.C."/>
            <person name="Goldberg A.V."/>
            <person name="Harris S.R."/>
            <person name="Weinmaier T."/>
            <person name="Markert S."/>
            <person name="Becher D."/>
            <person name="Bernhardt J."/>
            <person name="Dagan T."/>
            <person name="Hacker C."/>
            <person name="Lucocq J.M."/>
            <person name="Schweder T."/>
            <person name="Rattei T."/>
            <person name="Hall N."/>
            <person name="Hirt R.P."/>
            <person name="Embley T.M."/>
        </authorList>
    </citation>
    <scope>NUCLEOTIDE SEQUENCE [LARGE SCALE GENOMIC DNA]</scope>
</reference>
<dbReference type="InterPro" id="IPR004327">
    <property type="entry name" value="Phstyr_phstse_ac"/>
</dbReference>
<dbReference type="InterPro" id="IPR043170">
    <property type="entry name" value="PTPA_C_lid"/>
</dbReference>
<dbReference type="Proteomes" id="UP000011185">
    <property type="component" value="Unassembled WGS sequence"/>
</dbReference>
<dbReference type="GO" id="GO:0008160">
    <property type="term" value="F:protein tyrosine phosphatase activator activity"/>
    <property type="evidence" value="ECO:0007669"/>
    <property type="project" value="TreeGrafter"/>
</dbReference>
<protein>
    <recommendedName>
        <fullName evidence="9">Serine/threonine-protein phosphatase 2A activator</fullName>
        <ecNumber evidence="9">5.2.1.8</ecNumber>
    </recommendedName>
    <alternativeName>
        <fullName evidence="9">Phosphotyrosyl phosphatase activator</fullName>
    </alternativeName>
</protein>
<dbReference type="Pfam" id="PF03095">
    <property type="entry name" value="PTPA"/>
    <property type="match status" value="1"/>
</dbReference>
<comment type="catalytic activity">
    <reaction evidence="1 9">
        <text>[protein]-peptidylproline (omega=180) = [protein]-peptidylproline (omega=0)</text>
        <dbReference type="Rhea" id="RHEA:16237"/>
        <dbReference type="Rhea" id="RHEA-COMP:10747"/>
        <dbReference type="Rhea" id="RHEA-COMP:10748"/>
        <dbReference type="ChEBI" id="CHEBI:83833"/>
        <dbReference type="ChEBI" id="CHEBI:83834"/>
        <dbReference type="EC" id="5.2.1.8"/>
    </reaction>
</comment>
<evidence type="ECO:0000256" key="2">
    <source>
        <dbReference type="ARBA" id="ARBA00004123"/>
    </source>
</evidence>
<dbReference type="Gene3D" id="1.20.120.1150">
    <property type="match status" value="1"/>
</dbReference>
<organism evidence="10 11">
    <name type="scientific">Trachipleistophora hominis</name>
    <name type="common">Microsporidian parasite</name>
    <dbReference type="NCBI Taxonomy" id="72359"/>
    <lineage>
        <taxon>Eukaryota</taxon>
        <taxon>Fungi</taxon>
        <taxon>Fungi incertae sedis</taxon>
        <taxon>Microsporidia</taxon>
        <taxon>Pleistophoridae</taxon>
        <taxon>Trachipleistophora</taxon>
    </lineage>
</organism>
<sequence>MGNDPADSFLDEKNKFRYSPAYTALSVFLGDINENIRERSYKQDPQNFVILLLNKIDDKIQNTPLNTGPQRFANCAVAEVYEFIESVPLDFGEFTKVSEDDRHILHVYLDQSFGSKHRFDYGTGHELFFLSFLYVCNQLGILSIYDMEEVFQRYFQVVRNLIYRFNLEPAGSHGPWVIDDYHFMPFLFGSAQLIDTKLTFTDLFKKENAHLLYSEAVLFCIKHKCRFVKTDFKKHSAALYSIKDIDWKSINERIMEMIEEEVMGRDVVTQHFIYSKYLKALNK</sequence>
<evidence type="ECO:0000313" key="11">
    <source>
        <dbReference type="Proteomes" id="UP000011185"/>
    </source>
</evidence>
<keyword evidence="6 9" id="KW-0697">Rotamase</keyword>
<dbReference type="InParanoid" id="L7JZK7"/>
<name>L7JZK7_TRAHO</name>
<proteinExistence type="inferred from homology"/>
<gene>
    <name evidence="10" type="ORF">THOM_0859</name>
</gene>